<dbReference type="RefSeq" id="WP_106204031.1">
    <property type="nucleotide sequence ID" value="NZ_PVTD01000002.1"/>
</dbReference>
<dbReference type="AlphaFoldDB" id="A0A2T0RV93"/>
<dbReference type="EMBL" id="PVTD01000002">
    <property type="protein sequence ID" value="PRY25101.1"/>
    <property type="molecule type" value="Genomic_DNA"/>
</dbReference>
<comment type="caution">
    <text evidence="2">The sequence shown here is derived from an EMBL/GenBank/DDBJ whole genome shotgun (WGS) entry which is preliminary data.</text>
</comment>
<evidence type="ECO:0000256" key="1">
    <source>
        <dbReference type="SAM" id="Phobius"/>
    </source>
</evidence>
<dbReference type="Proteomes" id="UP000239480">
    <property type="component" value="Unassembled WGS sequence"/>
</dbReference>
<evidence type="ECO:0000313" key="3">
    <source>
        <dbReference type="Proteomes" id="UP000239480"/>
    </source>
</evidence>
<feature type="transmembrane region" description="Helical" evidence="1">
    <location>
        <begin position="20"/>
        <end position="40"/>
    </location>
</feature>
<protein>
    <submittedName>
        <fullName evidence="2">Uncharacterized protein</fullName>
    </submittedName>
</protein>
<keyword evidence="3" id="KW-1185">Reference proteome</keyword>
<evidence type="ECO:0000313" key="2">
    <source>
        <dbReference type="EMBL" id="PRY25101.1"/>
    </source>
</evidence>
<dbReference type="OrthoDB" id="5525128at2"/>
<gene>
    <name evidence="2" type="ORF">CLV78_102278</name>
</gene>
<sequence>MCFVLRSFIQKDDGAISSDWVILGVGILMFAAGAASVILTGGSTMSLDTRVAMEGASIGG</sequence>
<name>A0A2T0RV93_9RHOB</name>
<organism evidence="2 3">
    <name type="scientific">Aliiruegeria haliotis</name>
    <dbReference type="NCBI Taxonomy" id="1280846"/>
    <lineage>
        <taxon>Bacteria</taxon>
        <taxon>Pseudomonadati</taxon>
        <taxon>Pseudomonadota</taxon>
        <taxon>Alphaproteobacteria</taxon>
        <taxon>Rhodobacterales</taxon>
        <taxon>Roseobacteraceae</taxon>
        <taxon>Aliiruegeria</taxon>
    </lineage>
</organism>
<keyword evidence="1" id="KW-1133">Transmembrane helix</keyword>
<keyword evidence="1" id="KW-0472">Membrane</keyword>
<proteinExistence type="predicted"/>
<reference evidence="2 3" key="1">
    <citation type="submission" date="2018-03" db="EMBL/GenBank/DDBJ databases">
        <title>Genomic Encyclopedia of Archaeal and Bacterial Type Strains, Phase II (KMG-II): from individual species to whole genera.</title>
        <authorList>
            <person name="Goeker M."/>
        </authorList>
    </citation>
    <scope>NUCLEOTIDE SEQUENCE [LARGE SCALE GENOMIC DNA]</scope>
    <source>
        <strain evidence="2 3">DSM 29328</strain>
    </source>
</reference>
<accession>A0A2T0RV93</accession>
<keyword evidence="1" id="KW-0812">Transmembrane</keyword>